<keyword evidence="3" id="KW-1185">Reference proteome</keyword>
<reference evidence="2 3" key="1">
    <citation type="journal article" date="2011" name="J. Gen. Appl. Microbiol.">
        <title>Draft genome sequencing of the enigmatic yeast Saitoella complicata.</title>
        <authorList>
            <person name="Nishida H."/>
            <person name="Hamamoto M."/>
            <person name="Sugiyama J."/>
        </authorList>
    </citation>
    <scope>NUCLEOTIDE SEQUENCE [LARGE SCALE GENOMIC DNA]</scope>
    <source>
        <strain evidence="2 3">NRRL Y-17804</strain>
    </source>
</reference>
<keyword evidence="1" id="KW-0460">Magnesium</keyword>
<dbReference type="InterPro" id="IPR036704">
    <property type="entry name" value="RraA/RraA-like_sf"/>
</dbReference>
<dbReference type="Proteomes" id="UP000033140">
    <property type="component" value="Unassembled WGS sequence"/>
</dbReference>
<keyword evidence="1" id="KW-0479">Metal-binding</keyword>
<dbReference type="SUPFAM" id="SSF89562">
    <property type="entry name" value="RraA-like"/>
    <property type="match status" value="1"/>
</dbReference>
<protein>
    <submittedName>
        <fullName evidence="2">Uncharacterized protein</fullName>
    </submittedName>
</protein>
<evidence type="ECO:0000313" key="3">
    <source>
        <dbReference type="Proteomes" id="UP000033140"/>
    </source>
</evidence>
<feature type="binding site" evidence="1">
    <location>
        <begin position="126"/>
        <end position="129"/>
    </location>
    <ligand>
        <name>substrate</name>
    </ligand>
</feature>
<dbReference type="AlphaFoldDB" id="A0A0E9NGT8"/>
<comment type="cofactor">
    <cofactor evidence="1">
        <name>Mg(2+)</name>
        <dbReference type="ChEBI" id="CHEBI:18420"/>
    </cofactor>
</comment>
<proteinExistence type="predicted"/>
<reference evidence="2 3" key="3">
    <citation type="journal article" date="2015" name="Genome Announc.">
        <title>Draft Genome Sequence of the Archiascomycetous Yeast Saitoella complicata.</title>
        <authorList>
            <person name="Yamauchi K."/>
            <person name="Kondo S."/>
            <person name="Hamamoto M."/>
            <person name="Takahashi Y."/>
            <person name="Ogura Y."/>
            <person name="Hayashi T."/>
            <person name="Nishida H."/>
        </authorList>
    </citation>
    <scope>NUCLEOTIDE SEQUENCE [LARGE SCALE GENOMIC DNA]</scope>
    <source>
        <strain evidence="2 3">NRRL Y-17804</strain>
    </source>
</reference>
<dbReference type="OMA" id="MTAYEDF"/>
<dbReference type="PANTHER" id="PTHR33254">
    <property type="entry name" value="4-HYDROXY-4-METHYL-2-OXOGLUTARATE ALDOLASE 3-RELATED"/>
    <property type="match status" value="1"/>
</dbReference>
<evidence type="ECO:0000256" key="1">
    <source>
        <dbReference type="PIRSR" id="PIRSR605493-1"/>
    </source>
</evidence>
<accession>A0A0E9NGT8</accession>
<dbReference type="EMBL" id="BACD03000018">
    <property type="protein sequence ID" value="GAO48881.1"/>
    <property type="molecule type" value="Genomic_DNA"/>
</dbReference>
<dbReference type="STRING" id="698492.A0A0E9NGT8"/>
<comment type="caution">
    <text evidence="2">The sequence shown here is derived from an EMBL/GenBank/DDBJ whole genome shotgun (WGS) entry which is preliminary data.</text>
</comment>
<dbReference type="GO" id="GO:0047443">
    <property type="term" value="F:4-hydroxy-4-methyl-2-oxoglutarate aldolase activity"/>
    <property type="evidence" value="ECO:0007669"/>
    <property type="project" value="TreeGrafter"/>
</dbReference>
<sequence length="256" mass="27453">MSKSLLEPSLQSTAPWVRIHLRNSKQTVTMSLADRFAQYGACDVSDALLKLKVPNAGLLPDIVMFSPERQAGSTKIVGEAYTVKMVSKEETDAPKLNIPGHYIDTVPANSVLFISAPRNQVNAAFGGIMGARAQYLGAVGAVIDGRIRDVSEHQSLGFPVFSRGTSTIGTGDQCKPSELDVPLCLNASGSNGKDVWINPGDVIVADLDGVVCCPKEKVEEVLELMPKLTAADNKVMEDVKNGMSVAEAFKRHRGKL</sequence>
<feature type="binding site" evidence="1">
    <location>
        <position position="149"/>
    </location>
    <ligand>
        <name>Mg(2+)</name>
        <dbReference type="ChEBI" id="CHEBI:18420"/>
    </ligand>
</feature>
<dbReference type="CDD" id="cd16841">
    <property type="entry name" value="RraA_family"/>
    <property type="match status" value="1"/>
</dbReference>
<dbReference type="GO" id="GO:0008948">
    <property type="term" value="F:oxaloacetate decarboxylase activity"/>
    <property type="evidence" value="ECO:0007669"/>
    <property type="project" value="TreeGrafter"/>
</dbReference>
<dbReference type="InterPro" id="IPR005493">
    <property type="entry name" value="RraA/RraA-like"/>
</dbReference>
<evidence type="ECO:0000313" key="2">
    <source>
        <dbReference type="EMBL" id="GAO48881.1"/>
    </source>
</evidence>
<organism evidence="2 3">
    <name type="scientific">Saitoella complicata (strain BCRC 22490 / CBS 7301 / JCM 7358 / NBRC 10748 / NRRL Y-17804)</name>
    <dbReference type="NCBI Taxonomy" id="698492"/>
    <lineage>
        <taxon>Eukaryota</taxon>
        <taxon>Fungi</taxon>
        <taxon>Dikarya</taxon>
        <taxon>Ascomycota</taxon>
        <taxon>Taphrinomycotina</taxon>
        <taxon>Taphrinomycotina incertae sedis</taxon>
        <taxon>Saitoella</taxon>
    </lineage>
</organism>
<dbReference type="Gene3D" id="3.50.30.40">
    <property type="entry name" value="Ribonuclease E inhibitor RraA/RraA-like"/>
    <property type="match status" value="1"/>
</dbReference>
<feature type="binding site" evidence="1">
    <location>
        <position position="148"/>
    </location>
    <ligand>
        <name>substrate</name>
    </ligand>
</feature>
<dbReference type="Pfam" id="PF03737">
    <property type="entry name" value="RraA-like"/>
    <property type="match status" value="1"/>
</dbReference>
<dbReference type="PANTHER" id="PTHR33254:SF28">
    <property type="entry name" value="4-HYDROXY-4-METHYL-2-OXOGLUTARATE ALDOLASE"/>
    <property type="match status" value="1"/>
</dbReference>
<name>A0A0E9NGT8_SAICN</name>
<gene>
    <name evidence="2" type="ORF">G7K_3044-t1</name>
</gene>
<reference evidence="2 3" key="2">
    <citation type="journal article" date="2014" name="J. Gen. Appl. Microbiol.">
        <title>The early diverging ascomycetous budding yeast Saitoella complicata has three histone deacetylases belonging to the Clr6, Hos2, and Rpd3 lineages.</title>
        <authorList>
            <person name="Nishida H."/>
            <person name="Matsumoto T."/>
            <person name="Kondo S."/>
            <person name="Hamamoto M."/>
            <person name="Yoshikawa H."/>
        </authorList>
    </citation>
    <scope>NUCLEOTIDE SEQUENCE [LARGE SCALE GENOMIC DNA]</scope>
    <source>
        <strain evidence="2 3">NRRL Y-17804</strain>
    </source>
</reference>
<dbReference type="GO" id="GO:0046872">
    <property type="term" value="F:metal ion binding"/>
    <property type="evidence" value="ECO:0007669"/>
    <property type="project" value="UniProtKB-KW"/>
</dbReference>